<dbReference type="Proteomes" id="UP000001861">
    <property type="component" value="Unassembled WGS sequence"/>
</dbReference>
<name>A8N880_COPC7</name>
<dbReference type="STRING" id="240176.A8N880"/>
<feature type="compositionally biased region" description="Basic and acidic residues" evidence="1">
    <location>
        <begin position="240"/>
        <end position="252"/>
    </location>
</feature>
<dbReference type="OMA" id="WPVIVCD"/>
<gene>
    <name evidence="3" type="ORF">CC1G_09301</name>
</gene>
<evidence type="ECO:0000313" key="3">
    <source>
        <dbReference type="EMBL" id="EAU90824.1"/>
    </source>
</evidence>
<feature type="domain" description="PWWP" evidence="2">
    <location>
        <begin position="19"/>
        <end position="83"/>
    </location>
</feature>
<evidence type="ECO:0000313" key="4">
    <source>
        <dbReference type="Proteomes" id="UP000001861"/>
    </source>
</evidence>
<dbReference type="GeneID" id="6007491"/>
<feature type="compositionally biased region" description="Basic and acidic residues" evidence="1">
    <location>
        <begin position="390"/>
        <end position="418"/>
    </location>
</feature>
<protein>
    <recommendedName>
        <fullName evidence="2">PWWP domain-containing protein</fullName>
    </recommendedName>
</protein>
<dbReference type="KEGG" id="cci:CC1G_09301"/>
<dbReference type="InParanoid" id="A8N880"/>
<dbReference type="VEuPathDB" id="FungiDB:CC1G_09301"/>
<evidence type="ECO:0000256" key="1">
    <source>
        <dbReference type="SAM" id="MobiDB-lite"/>
    </source>
</evidence>
<dbReference type="CDD" id="cd05840">
    <property type="entry name" value="PWWP_ScIOC4-like"/>
    <property type="match status" value="1"/>
</dbReference>
<feature type="region of interest" description="Disordered" evidence="1">
    <location>
        <begin position="124"/>
        <end position="254"/>
    </location>
</feature>
<accession>A8N880</accession>
<dbReference type="Gene3D" id="2.30.30.140">
    <property type="match status" value="1"/>
</dbReference>
<dbReference type="EMBL" id="AACS02000003">
    <property type="protein sequence ID" value="EAU90824.1"/>
    <property type="molecule type" value="Genomic_DNA"/>
</dbReference>
<sequence length="467" mass="49860">MSTKKGGSKPQREPRSYEVRDIVLGKVRGYAPWPGMVVDPETVPAAVSEDRPTNKKATFYCVRFFPAGDYAWLVEKDISKLQPHEIESYISEPHKKSADLLEGYRIALDPAKWLEERDALASEAAEAEENAEVDQLNSDGEATASTTKSRKRKRESESASAKVKKTAKGKKDESASAKKRSSSTASGRRKNGAKSKAMVESEDEGGDAEGEDEDAGPSKNASPPPAKKQRREKGEEDQEESKGEDPEALKVRDWRHKLQKSFLGKTTPKEEDMPVLDELFKTVENFDGITIEHLQFSKIGKVMRHITALPDHKIPGNDTYKFRERSSALVQKWHQILNVNKANGEGSASAVVSAAPNGASASGAGGSASVAGGAGAGQSASTAGAGVGGEKTEAPVSKKSEEVKEGEEKEKEKEEARAVTEGTAALDLNGGDKTAPADVDPNAAIVADGEADAPGEPTAEDVTMGEA</sequence>
<comment type="caution">
    <text evidence="3">The sequence shown here is derived from an EMBL/GenBank/DDBJ whole genome shotgun (WGS) entry which is preliminary data.</text>
</comment>
<evidence type="ECO:0000259" key="2">
    <source>
        <dbReference type="PROSITE" id="PS50812"/>
    </source>
</evidence>
<feature type="region of interest" description="Disordered" evidence="1">
    <location>
        <begin position="355"/>
        <end position="467"/>
    </location>
</feature>
<dbReference type="AlphaFoldDB" id="A8N880"/>
<dbReference type="InterPro" id="IPR000313">
    <property type="entry name" value="PWWP_dom"/>
</dbReference>
<dbReference type="Pfam" id="PF00855">
    <property type="entry name" value="PWWP"/>
    <property type="match status" value="1"/>
</dbReference>
<dbReference type="SMART" id="SM00293">
    <property type="entry name" value="PWWP"/>
    <property type="match status" value="1"/>
</dbReference>
<dbReference type="InterPro" id="IPR035441">
    <property type="entry name" value="TFIIS/LEDGF_dom_sf"/>
</dbReference>
<dbReference type="OrthoDB" id="62853at2759"/>
<feature type="compositionally biased region" description="Acidic residues" evidence="1">
    <location>
        <begin position="200"/>
        <end position="215"/>
    </location>
</feature>
<dbReference type="eggNOG" id="ENOG502RZNI">
    <property type="taxonomic scope" value="Eukaryota"/>
</dbReference>
<dbReference type="Gene3D" id="1.20.930.10">
    <property type="entry name" value="Conserved domain common to transcription factors TFIIS, elongin A, CRSP70"/>
    <property type="match status" value="1"/>
</dbReference>
<dbReference type="RefSeq" id="XP_001831036.1">
    <property type="nucleotide sequence ID" value="XM_001830984.2"/>
</dbReference>
<proteinExistence type="predicted"/>
<organism evidence="3 4">
    <name type="scientific">Coprinopsis cinerea (strain Okayama-7 / 130 / ATCC MYA-4618 / FGSC 9003)</name>
    <name type="common">Inky cap fungus</name>
    <name type="synonym">Hormographiella aspergillata</name>
    <dbReference type="NCBI Taxonomy" id="240176"/>
    <lineage>
        <taxon>Eukaryota</taxon>
        <taxon>Fungi</taxon>
        <taxon>Dikarya</taxon>
        <taxon>Basidiomycota</taxon>
        <taxon>Agaricomycotina</taxon>
        <taxon>Agaricomycetes</taxon>
        <taxon>Agaricomycetidae</taxon>
        <taxon>Agaricales</taxon>
        <taxon>Agaricineae</taxon>
        <taxon>Psathyrellaceae</taxon>
        <taxon>Coprinopsis</taxon>
    </lineage>
</organism>
<feature type="compositionally biased region" description="Basic residues" evidence="1">
    <location>
        <begin position="177"/>
        <end position="193"/>
    </location>
</feature>
<keyword evidence="4" id="KW-1185">Reference proteome</keyword>
<dbReference type="SUPFAM" id="SSF63748">
    <property type="entry name" value="Tudor/PWWP/MBT"/>
    <property type="match status" value="1"/>
</dbReference>
<dbReference type="InterPro" id="IPR035503">
    <property type="entry name" value="IOC4-like_PWWP"/>
</dbReference>
<reference evidence="3 4" key="1">
    <citation type="journal article" date="2010" name="Proc. Natl. Acad. Sci. U.S.A.">
        <title>Insights into evolution of multicellular fungi from the assembled chromosomes of the mushroom Coprinopsis cinerea (Coprinus cinereus).</title>
        <authorList>
            <person name="Stajich J.E."/>
            <person name="Wilke S.K."/>
            <person name="Ahren D."/>
            <person name="Au C.H."/>
            <person name="Birren B.W."/>
            <person name="Borodovsky M."/>
            <person name="Burns C."/>
            <person name="Canback B."/>
            <person name="Casselton L.A."/>
            <person name="Cheng C.K."/>
            <person name="Deng J."/>
            <person name="Dietrich F.S."/>
            <person name="Fargo D.C."/>
            <person name="Farman M.L."/>
            <person name="Gathman A.C."/>
            <person name="Goldberg J."/>
            <person name="Guigo R."/>
            <person name="Hoegger P.J."/>
            <person name="Hooker J.B."/>
            <person name="Huggins A."/>
            <person name="James T.Y."/>
            <person name="Kamada T."/>
            <person name="Kilaru S."/>
            <person name="Kodira C."/>
            <person name="Kues U."/>
            <person name="Kupfer D."/>
            <person name="Kwan H.S."/>
            <person name="Lomsadze A."/>
            <person name="Li W."/>
            <person name="Lilly W.W."/>
            <person name="Ma L.J."/>
            <person name="Mackey A.J."/>
            <person name="Manning G."/>
            <person name="Martin F."/>
            <person name="Muraguchi H."/>
            <person name="Natvig D.O."/>
            <person name="Palmerini H."/>
            <person name="Ramesh M.A."/>
            <person name="Rehmeyer C.J."/>
            <person name="Roe B.A."/>
            <person name="Shenoy N."/>
            <person name="Stanke M."/>
            <person name="Ter-Hovhannisyan V."/>
            <person name="Tunlid A."/>
            <person name="Velagapudi R."/>
            <person name="Vision T.J."/>
            <person name="Zeng Q."/>
            <person name="Zolan M.E."/>
            <person name="Pukkila P.J."/>
        </authorList>
    </citation>
    <scope>NUCLEOTIDE SEQUENCE [LARGE SCALE GENOMIC DNA]</scope>
    <source>
        <strain evidence="4">Okayama-7 / 130 / ATCC MYA-4618 / FGSC 9003</strain>
    </source>
</reference>
<dbReference type="FunCoup" id="A8N880">
    <property type="interactions" value="166"/>
</dbReference>
<dbReference type="PROSITE" id="PS50812">
    <property type="entry name" value="PWWP"/>
    <property type="match status" value="1"/>
</dbReference>
<feature type="compositionally biased region" description="Low complexity" evidence="1">
    <location>
        <begin position="355"/>
        <end position="384"/>
    </location>
</feature>